<dbReference type="Gene3D" id="3.30.565.10">
    <property type="entry name" value="Histidine kinase-like ATPase, C-terminal domain"/>
    <property type="match status" value="1"/>
</dbReference>
<dbReference type="CDD" id="cd00082">
    <property type="entry name" value="HisKA"/>
    <property type="match status" value="1"/>
</dbReference>
<dbReference type="GO" id="GO:0000155">
    <property type="term" value="F:phosphorelay sensor kinase activity"/>
    <property type="evidence" value="ECO:0007669"/>
    <property type="project" value="InterPro"/>
</dbReference>
<evidence type="ECO:0000256" key="10">
    <source>
        <dbReference type="SAM" id="MobiDB-lite"/>
    </source>
</evidence>
<gene>
    <name evidence="13" type="ORF">H8E29_09920</name>
</gene>
<dbReference type="PRINTS" id="PR00344">
    <property type="entry name" value="BCTRLSENSOR"/>
</dbReference>
<evidence type="ECO:0000256" key="2">
    <source>
        <dbReference type="ARBA" id="ARBA00006402"/>
    </source>
</evidence>
<dbReference type="Pfam" id="PF13492">
    <property type="entry name" value="GAF_3"/>
    <property type="match status" value="1"/>
</dbReference>
<dbReference type="Pfam" id="PF00512">
    <property type="entry name" value="HisKA"/>
    <property type="match status" value="1"/>
</dbReference>
<dbReference type="InterPro" id="IPR036097">
    <property type="entry name" value="HisK_dim/P_sf"/>
</dbReference>
<dbReference type="Pfam" id="PF13185">
    <property type="entry name" value="GAF_2"/>
    <property type="match status" value="1"/>
</dbReference>
<dbReference type="InterPro" id="IPR001789">
    <property type="entry name" value="Sig_transdc_resp-reg_receiver"/>
</dbReference>
<dbReference type="PROSITE" id="PS50110">
    <property type="entry name" value="RESPONSE_REGULATORY"/>
    <property type="match status" value="2"/>
</dbReference>
<sequence length="1395" mass="153124">MSKKQINNRLDKLFDDIKEEERALDPPAPAPIPIGKDVVKEAEVPLETPASEAIPLDTDKIKEEITAPETPAPDPVPPENNKIKDDVKALETLSPDPTLIGTRVLPPLDVVLAAKSKGKRTETPRVQIDTIDAHATMSLPVRLGAESWATLQIVDSKTNRQWGGEDQQLVQQVTDQLSQALENALLFQETQTRAQEMTALADVAREISSTLDLKKVLESIASQAKITLNAKTSAVFVPDESAQTFSAIAALGAGSDKIKGDTLILGEGIIGNIALTKIGKFVNDTSSDPESRTVPGTKQVENEHIMVAPILSQNELRGLLVIWRIGIEQEFLPSELKFLESLAQQAAIAVDNAQAYERIQQAADEMAMLFEVSQNFSSASVDIKEIGSVIADNFLKVLTYSECTISLLDPDGKTLRISTNIFIDDETGKVIVDDEVGRTESLADYPVIARVLENKQPLEIHASDSDADPAELAYMQAQEVNIQSLIILPLAVKGQAIGIVELENWDQELHLSDGELNLAMTLANQAALALDNALSYQRVQKAANEMATIFDVSQAISSAPVEIEGISRVVARNFTNVIGIPECSICLYDSANHSARVVMDLMVDKNGRQKIREDEIGNIYYLKDYPDTSKALADFQPLVIHASDPDADPNELALMKEYDVTTTVVLPLVVKRQAIGYIELESTGEERHFSQEELNLAMTLANQAAVAIENARLFQEAQESEKSLQRQNDYMAAAAEVGRLVTSTLDMDILFRRAVYLLREHFGYYHAAIFTIEEAGFEVVVREATGDAGKEMKEREHSLQVGSKSVVGTATDTGKPFIVNDVTDNPNHQPNPLLPETKAEAAIPLIIGRRIIGALDLQSTDVDAFTPDDVIVLQLLADQFATAIDNARSYKLAQDSFTEMRELERLKSQFLANMSHELRTPLNSIIGFSRIIIKGIDGPVTDLQQQDLTAIYNSGQHLLGLINDILDLSKIEAGKMELTFDETDVEKLIKSVMSTVVGLIKDKSVRLEEEIQNDLPAVKADSMRVRQILINLFSNAAKFTDEGVIKVTAESEGDFVRISVIDSGPGISKEDQKKLFQAFSQVDASATRATGGSGLGLSISQELVHMHGGEIGLDSEVGKGSTFFFTLPLHEDQEITPEIEIAESQDDAQSRVVLAIDDDEKVVKLYQRYLHTQGYQVIALTDPKKAVESAKEINPYAITLDIMMPNYDGWQVLQDLKSDPETQHIPILVCSIVEDTDKGYALGATDYLLKPIIEDDLLGALDRLNNDGTLHDILIIDDDPDDRRLLEKLLSSAKGFTPILAEDGPAGWDMIVSHPPDAVILDLFMPKMDGFEIIDAMQAKAELRDIPVILISGGDISSTQQEKLDSLNHHLIQKGTLDPKELLSVLGRSLNLFKK</sequence>
<dbReference type="Gene3D" id="1.10.287.130">
    <property type="match status" value="1"/>
</dbReference>
<dbReference type="GO" id="GO:0005886">
    <property type="term" value="C:plasma membrane"/>
    <property type="evidence" value="ECO:0007669"/>
    <property type="project" value="TreeGrafter"/>
</dbReference>
<dbReference type="CDD" id="cd16922">
    <property type="entry name" value="HATPase_EvgS-ArcB-TorS-like"/>
    <property type="match status" value="1"/>
</dbReference>
<comment type="caution">
    <text evidence="13">The sequence shown here is derived from an EMBL/GenBank/DDBJ whole genome shotgun (WGS) entry which is preliminary data.</text>
</comment>
<dbReference type="SMART" id="SM00388">
    <property type="entry name" value="HisKA"/>
    <property type="match status" value="1"/>
</dbReference>
<dbReference type="InterPro" id="IPR005467">
    <property type="entry name" value="His_kinase_dom"/>
</dbReference>
<keyword evidence="5" id="KW-0808">Transferase</keyword>
<dbReference type="SMART" id="SM00065">
    <property type="entry name" value="GAF"/>
    <property type="match status" value="5"/>
</dbReference>
<dbReference type="SUPFAM" id="SSF52172">
    <property type="entry name" value="CheY-like"/>
    <property type="match status" value="2"/>
</dbReference>
<dbReference type="PANTHER" id="PTHR43047:SF63">
    <property type="entry name" value="HISTIDINE KINASE"/>
    <property type="match status" value="1"/>
</dbReference>
<dbReference type="PANTHER" id="PTHR43047">
    <property type="entry name" value="TWO-COMPONENT HISTIDINE PROTEIN KINASE"/>
    <property type="match status" value="1"/>
</dbReference>
<dbReference type="InterPro" id="IPR029016">
    <property type="entry name" value="GAF-like_dom_sf"/>
</dbReference>
<dbReference type="SUPFAM" id="SSF47384">
    <property type="entry name" value="Homodimeric domain of signal transducing histidine kinase"/>
    <property type="match status" value="1"/>
</dbReference>
<protein>
    <recommendedName>
        <fullName evidence="8">Circadian input-output histidine kinase CikA</fullName>
        <ecNumber evidence="3">2.7.13.3</ecNumber>
    </recommendedName>
</protein>
<evidence type="ECO:0000256" key="7">
    <source>
        <dbReference type="ARBA" id="ARBA00023012"/>
    </source>
</evidence>
<dbReference type="InterPro" id="IPR003594">
    <property type="entry name" value="HATPase_dom"/>
</dbReference>
<dbReference type="SMART" id="SM00387">
    <property type="entry name" value="HATPase_c"/>
    <property type="match status" value="1"/>
</dbReference>
<proteinExistence type="inferred from homology"/>
<dbReference type="GO" id="GO:0009927">
    <property type="term" value="F:histidine phosphotransfer kinase activity"/>
    <property type="evidence" value="ECO:0007669"/>
    <property type="project" value="TreeGrafter"/>
</dbReference>
<feature type="domain" description="Response regulatory" evidence="12">
    <location>
        <begin position="1272"/>
        <end position="1390"/>
    </location>
</feature>
<accession>A0A8J6NLJ8</accession>
<dbReference type="Pfam" id="PF02518">
    <property type="entry name" value="HATPase_c"/>
    <property type="match status" value="1"/>
</dbReference>
<feature type="modified residue" description="4-aspartylphosphate" evidence="9">
    <location>
        <position position="1322"/>
    </location>
</feature>
<evidence type="ECO:0000256" key="9">
    <source>
        <dbReference type="PROSITE-ProRule" id="PRU00169"/>
    </source>
</evidence>
<dbReference type="Pfam" id="PF00072">
    <property type="entry name" value="Response_reg"/>
    <property type="match status" value="2"/>
</dbReference>
<dbReference type="PROSITE" id="PS50109">
    <property type="entry name" value="HIS_KIN"/>
    <property type="match status" value="1"/>
</dbReference>
<evidence type="ECO:0000259" key="11">
    <source>
        <dbReference type="PROSITE" id="PS50109"/>
    </source>
</evidence>
<dbReference type="Gene3D" id="3.40.50.2300">
    <property type="match status" value="2"/>
</dbReference>
<dbReference type="Proteomes" id="UP000614469">
    <property type="component" value="Unassembled WGS sequence"/>
</dbReference>
<keyword evidence="7" id="KW-0902">Two-component regulatory system</keyword>
<dbReference type="InterPro" id="IPR036890">
    <property type="entry name" value="HATPase_C_sf"/>
</dbReference>
<organism evidence="13 14">
    <name type="scientific">Candidatus Desulfolinea nitratireducens</name>
    <dbReference type="NCBI Taxonomy" id="2841698"/>
    <lineage>
        <taxon>Bacteria</taxon>
        <taxon>Bacillati</taxon>
        <taxon>Chloroflexota</taxon>
        <taxon>Anaerolineae</taxon>
        <taxon>Anaerolineales</taxon>
        <taxon>Anaerolineales incertae sedis</taxon>
        <taxon>Candidatus Desulfolinea</taxon>
    </lineage>
</organism>
<dbReference type="SUPFAM" id="SSF55781">
    <property type="entry name" value="GAF domain-like"/>
    <property type="match status" value="5"/>
</dbReference>
<feature type="region of interest" description="Disordered" evidence="10">
    <location>
        <begin position="43"/>
        <end position="81"/>
    </location>
</feature>
<evidence type="ECO:0000256" key="6">
    <source>
        <dbReference type="ARBA" id="ARBA00022777"/>
    </source>
</evidence>
<dbReference type="SUPFAM" id="SSF55874">
    <property type="entry name" value="ATPase domain of HSP90 chaperone/DNA topoisomerase II/histidine kinase"/>
    <property type="match status" value="1"/>
</dbReference>
<comment type="catalytic activity">
    <reaction evidence="1">
        <text>ATP + protein L-histidine = ADP + protein N-phospho-L-histidine.</text>
        <dbReference type="EC" id="2.7.13.3"/>
    </reaction>
</comment>
<dbReference type="EMBL" id="JACNJN010000114">
    <property type="protein sequence ID" value="MBC8335572.1"/>
    <property type="molecule type" value="Genomic_DNA"/>
</dbReference>
<evidence type="ECO:0000256" key="3">
    <source>
        <dbReference type="ARBA" id="ARBA00012438"/>
    </source>
</evidence>
<dbReference type="FunFam" id="3.30.565.10:FF:000010">
    <property type="entry name" value="Sensor histidine kinase RcsC"/>
    <property type="match status" value="1"/>
</dbReference>
<dbReference type="InterPro" id="IPR003018">
    <property type="entry name" value="GAF"/>
</dbReference>
<dbReference type="SMART" id="SM00448">
    <property type="entry name" value="REC"/>
    <property type="match status" value="2"/>
</dbReference>
<comment type="similarity">
    <text evidence="2">In the N-terminal section; belongs to the phytochrome family.</text>
</comment>
<feature type="region of interest" description="Disordered" evidence="10">
    <location>
        <begin position="17"/>
        <end position="36"/>
    </location>
</feature>
<reference evidence="13 14" key="1">
    <citation type="submission" date="2020-08" db="EMBL/GenBank/DDBJ databases">
        <title>Bridging the membrane lipid divide: bacteria of the FCB group superphylum have the potential to synthesize archaeal ether lipids.</title>
        <authorList>
            <person name="Villanueva L."/>
            <person name="Von Meijenfeldt F.A.B."/>
            <person name="Westbye A.B."/>
            <person name="Yadav S."/>
            <person name="Hopmans E.C."/>
            <person name="Dutilh B.E."/>
            <person name="Sinninghe Damste J.S."/>
        </authorList>
    </citation>
    <scope>NUCLEOTIDE SEQUENCE [LARGE SCALE GENOMIC DNA]</scope>
    <source>
        <strain evidence="13">NIOZ-UU36</strain>
    </source>
</reference>
<keyword evidence="6" id="KW-0418">Kinase</keyword>
<evidence type="ECO:0000256" key="1">
    <source>
        <dbReference type="ARBA" id="ARBA00000085"/>
    </source>
</evidence>
<evidence type="ECO:0000259" key="12">
    <source>
        <dbReference type="PROSITE" id="PS50110"/>
    </source>
</evidence>
<dbReference type="InterPro" id="IPR004358">
    <property type="entry name" value="Sig_transdc_His_kin-like_C"/>
</dbReference>
<dbReference type="Pfam" id="PF01590">
    <property type="entry name" value="GAF"/>
    <property type="match status" value="3"/>
</dbReference>
<name>A0A8J6NLJ8_9CHLR</name>
<dbReference type="InterPro" id="IPR003661">
    <property type="entry name" value="HisK_dim/P_dom"/>
</dbReference>
<evidence type="ECO:0000256" key="4">
    <source>
        <dbReference type="ARBA" id="ARBA00022553"/>
    </source>
</evidence>
<feature type="modified residue" description="4-aspartylphosphate" evidence="9">
    <location>
        <position position="1201"/>
    </location>
</feature>
<feature type="domain" description="Response regulatory" evidence="12">
    <location>
        <begin position="1152"/>
        <end position="1265"/>
    </location>
</feature>
<keyword evidence="4 9" id="KW-0597">Phosphoprotein</keyword>
<feature type="domain" description="Histidine kinase" evidence="11">
    <location>
        <begin position="913"/>
        <end position="1131"/>
    </location>
</feature>
<evidence type="ECO:0000256" key="5">
    <source>
        <dbReference type="ARBA" id="ARBA00022679"/>
    </source>
</evidence>
<evidence type="ECO:0000313" key="13">
    <source>
        <dbReference type="EMBL" id="MBC8335572.1"/>
    </source>
</evidence>
<dbReference type="EC" id="2.7.13.3" evidence="3"/>
<evidence type="ECO:0000256" key="8">
    <source>
        <dbReference type="ARBA" id="ARBA00074306"/>
    </source>
</evidence>
<dbReference type="InterPro" id="IPR011006">
    <property type="entry name" value="CheY-like_superfamily"/>
</dbReference>
<evidence type="ECO:0000313" key="14">
    <source>
        <dbReference type="Proteomes" id="UP000614469"/>
    </source>
</evidence>
<dbReference type="Gene3D" id="3.30.450.40">
    <property type="match status" value="5"/>
</dbReference>